<organism evidence="8 9">
    <name type="scientific">Dorea formicigenerans</name>
    <dbReference type="NCBI Taxonomy" id="39486"/>
    <lineage>
        <taxon>Bacteria</taxon>
        <taxon>Bacillati</taxon>
        <taxon>Bacillota</taxon>
        <taxon>Clostridia</taxon>
        <taxon>Lachnospirales</taxon>
        <taxon>Lachnospiraceae</taxon>
        <taxon>Dorea</taxon>
    </lineage>
</organism>
<feature type="domain" description="RNA polymerase sigma-70 region 2" evidence="6">
    <location>
        <begin position="27"/>
        <end position="93"/>
    </location>
</feature>
<dbReference type="InterPro" id="IPR013324">
    <property type="entry name" value="RNA_pol_sigma_r3/r4-like"/>
</dbReference>
<evidence type="ECO:0000259" key="6">
    <source>
        <dbReference type="Pfam" id="PF04542"/>
    </source>
</evidence>
<protein>
    <submittedName>
        <fullName evidence="8">ECF RNA polymerase sigma factor SigW</fullName>
    </submittedName>
</protein>
<evidence type="ECO:0000256" key="5">
    <source>
        <dbReference type="ARBA" id="ARBA00023163"/>
    </source>
</evidence>
<keyword evidence="3" id="KW-0731">Sigma factor</keyword>
<dbReference type="InterPro" id="IPR036388">
    <property type="entry name" value="WH-like_DNA-bd_sf"/>
</dbReference>
<dbReference type="CDD" id="cd06171">
    <property type="entry name" value="Sigma70_r4"/>
    <property type="match status" value="1"/>
</dbReference>
<evidence type="ECO:0000256" key="2">
    <source>
        <dbReference type="ARBA" id="ARBA00023015"/>
    </source>
</evidence>
<evidence type="ECO:0000259" key="7">
    <source>
        <dbReference type="Pfam" id="PF08281"/>
    </source>
</evidence>
<proteinExistence type="inferred from homology"/>
<evidence type="ECO:0000256" key="4">
    <source>
        <dbReference type="ARBA" id="ARBA00023125"/>
    </source>
</evidence>
<dbReference type="Gene3D" id="1.10.1740.10">
    <property type="match status" value="1"/>
</dbReference>
<accession>A0A564TVZ7</accession>
<dbReference type="InterPro" id="IPR007627">
    <property type="entry name" value="RNA_pol_sigma70_r2"/>
</dbReference>
<dbReference type="PANTHER" id="PTHR43133:SF8">
    <property type="entry name" value="RNA POLYMERASE SIGMA FACTOR HI_1459-RELATED"/>
    <property type="match status" value="1"/>
</dbReference>
<keyword evidence="5" id="KW-0804">Transcription</keyword>
<dbReference type="Pfam" id="PF04542">
    <property type="entry name" value="Sigma70_r2"/>
    <property type="match status" value="1"/>
</dbReference>
<comment type="similarity">
    <text evidence="1">Belongs to the sigma-70 factor family. ECF subfamily.</text>
</comment>
<dbReference type="InterPro" id="IPR013325">
    <property type="entry name" value="RNA_pol_sigma_r2"/>
</dbReference>
<dbReference type="Pfam" id="PF08281">
    <property type="entry name" value="Sigma70_r4_2"/>
    <property type="match status" value="1"/>
</dbReference>
<dbReference type="Gene3D" id="1.10.10.10">
    <property type="entry name" value="Winged helix-like DNA-binding domain superfamily/Winged helix DNA-binding domain"/>
    <property type="match status" value="1"/>
</dbReference>
<dbReference type="GO" id="GO:0003677">
    <property type="term" value="F:DNA binding"/>
    <property type="evidence" value="ECO:0007669"/>
    <property type="project" value="UniProtKB-KW"/>
</dbReference>
<dbReference type="SUPFAM" id="SSF88659">
    <property type="entry name" value="Sigma3 and sigma4 domains of RNA polymerase sigma factors"/>
    <property type="match status" value="1"/>
</dbReference>
<evidence type="ECO:0000256" key="3">
    <source>
        <dbReference type="ARBA" id="ARBA00023082"/>
    </source>
</evidence>
<dbReference type="InterPro" id="IPR014284">
    <property type="entry name" value="RNA_pol_sigma-70_dom"/>
</dbReference>
<dbReference type="GO" id="GO:0006352">
    <property type="term" value="P:DNA-templated transcription initiation"/>
    <property type="evidence" value="ECO:0007669"/>
    <property type="project" value="InterPro"/>
</dbReference>
<evidence type="ECO:0000256" key="1">
    <source>
        <dbReference type="ARBA" id="ARBA00010641"/>
    </source>
</evidence>
<keyword evidence="4" id="KW-0238">DNA-binding</keyword>
<dbReference type="Proteomes" id="UP000358366">
    <property type="component" value="Unassembled WGS sequence"/>
</dbReference>
<reference evidence="8 9" key="1">
    <citation type="submission" date="2019-07" db="EMBL/GenBank/DDBJ databases">
        <authorList>
            <person name="Hibberd C M."/>
            <person name="Gehrig L. J."/>
            <person name="Chang H.-W."/>
            <person name="Venkatesh S."/>
        </authorList>
    </citation>
    <scope>NUCLEOTIDE SEQUENCE [LARGE SCALE GENOMIC DNA]</scope>
    <source>
        <strain evidence="8">Dorea_formicigenerans_SSTS_Bg7063</strain>
    </source>
</reference>
<dbReference type="NCBIfam" id="TIGR02937">
    <property type="entry name" value="sigma70-ECF"/>
    <property type="match status" value="1"/>
</dbReference>
<feature type="domain" description="RNA polymerase sigma factor 70 region 4 type 2" evidence="7">
    <location>
        <begin position="117"/>
        <end position="168"/>
    </location>
</feature>
<sequence>MGCRLLVKDEEIIREVQRGQTKLFEELVRKYYEKIYRYCYYHISNEHSALDITQEVFMKIYENIEIYENKGKFQNYLYVIAGNACKDYFKKKKIYSLEEVPEFGNENTILETENKILVQQALESLTMEEREIIILRYYQDLKYKDISQITGASISRLEYYLNKSIKKLRVVLCQDLVQVKMRFSSS</sequence>
<gene>
    <name evidence="8" type="primary">sigW_2</name>
    <name evidence="8" type="ORF">DFSSTS7063_01879</name>
</gene>
<dbReference type="EMBL" id="CABHNI010000032">
    <property type="protein sequence ID" value="VUX11385.1"/>
    <property type="molecule type" value="Genomic_DNA"/>
</dbReference>
<name>A0A564TVZ7_9FIRM</name>
<dbReference type="AlphaFoldDB" id="A0A564TVZ7"/>
<keyword evidence="2" id="KW-0805">Transcription regulation</keyword>
<dbReference type="InterPro" id="IPR039425">
    <property type="entry name" value="RNA_pol_sigma-70-like"/>
</dbReference>
<dbReference type="PANTHER" id="PTHR43133">
    <property type="entry name" value="RNA POLYMERASE ECF-TYPE SIGMA FACTO"/>
    <property type="match status" value="1"/>
</dbReference>
<dbReference type="SUPFAM" id="SSF88946">
    <property type="entry name" value="Sigma2 domain of RNA polymerase sigma factors"/>
    <property type="match status" value="1"/>
</dbReference>
<dbReference type="GO" id="GO:0016987">
    <property type="term" value="F:sigma factor activity"/>
    <property type="evidence" value="ECO:0007669"/>
    <property type="project" value="UniProtKB-KW"/>
</dbReference>
<evidence type="ECO:0000313" key="9">
    <source>
        <dbReference type="Proteomes" id="UP000358366"/>
    </source>
</evidence>
<evidence type="ECO:0000313" key="8">
    <source>
        <dbReference type="EMBL" id="VUX11385.1"/>
    </source>
</evidence>
<dbReference type="InterPro" id="IPR013249">
    <property type="entry name" value="RNA_pol_sigma70_r4_t2"/>
</dbReference>